<dbReference type="InterPro" id="IPR051320">
    <property type="entry name" value="Viral_Replic_Matur_Polypro"/>
</dbReference>
<dbReference type="AlphaFoldDB" id="A0A9P6XTD8"/>
<evidence type="ECO:0000313" key="2">
    <source>
        <dbReference type="EMBL" id="KAG1532014.1"/>
    </source>
</evidence>
<gene>
    <name evidence="2" type="ORF">G6F51_013298</name>
</gene>
<dbReference type="Pfam" id="PF00078">
    <property type="entry name" value="RVT_1"/>
    <property type="match status" value="1"/>
</dbReference>
<dbReference type="InterPro" id="IPR000477">
    <property type="entry name" value="RT_dom"/>
</dbReference>
<comment type="caution">
    <text evidence="2">The sequence shown here is derived from an EMBL/GenBank/DDBJ whole genome shotgun (WGS) entry which is preliminary data.</text>
</comment>
<dbReference type="OrthoDB" id="2204488at2759"/>
<organism evidence="2 3">
    <name type="scientific">Rhizopus oryzae</name>
    <name type="common">Mucormycosis agent</name>
    <name type="synonym">Rhizopus arrhizus var. delemar</name>
    <dbReference type="NCBI Taxonomy" id="64495"/>
    <lineage>
        <taxon>Eukaryota</taxon>
        <taxon>Fungi</taxon>
        <taxon>Fungi incertae sedis</taxon>
        <taxon>Mucoromycota</taxon>
        <taxon>Mucoromycotina</taxon>
        <taxon>Mucoromycetes</taxon>
        <taxon>Mucorales</taxon>
        <taxon>Mucorineae</taxon>
        <taxon>Rhizopodaceae</taxon>
        <taxon>Rhizopus</taxon>
    </lineage>
</organism>
<dbReference type="EMBL" id="JAANIT010005000">
    <property type="protein sequence ID" value="KAG1532014.1"/>
    <property type="molecule type" value="Genomic_DNA"/>
</dbReference>
<dbReference type="Proteomes" id="UP000717996">
    <property type="component" value="Unassembled WGS sequence"/>
</dbReference>
<feature type="domain" description="Reverse transcriptase" evidence="1">
    <location>
        <begin position="1"/>
        <end position="134"/>
    </location>
</feature>
<dbReference type="InterPro" id="IPR043502">
    <property type="entry name" value="DNA/RNA_pol_sf"/>
</dbReference>
<evidence type="ECO:0000313" key="3">
    <source>
        <dbReference type="Proteomes" id="UP000717996"/>
    </source>
</evidence>
<dbReference type="InterPro" id="IPR041577">
    <property type="entry name" value="RT_RNaseH_2"/>
</dbReference>
<dbReference type="Gene3D" id="3.30.70.270">
    <property type="match status" value="2"/>
</dbReference>
<dbReference type="CDD" id="cd01647">
    <property type="entry name" value="RT_LTR"/>
    <property type="match status" value="1"/>
</dbReference>
<sequence>MPLPKISELFEELKGASVYSTLDLKSAFNSLRLREDHAHKLAFSWNNVQYVPIGTPFGLKHVSSVMQRTMSIALENMPFARCFIDDIVVASTSIEEHKLHLKAVINKLTKVNLKLNPDKCKFFQNKINLLGFRISPKGVSLDVRKVANVQDFPVPKTGKDIMRYCGLINYFRPLIPKASTLLAPLDALRNEKSLEKIWNSKHQTCFDNLKKVLLEGTILAYPDLNRPFCVATDASNVGVGVVLYQ</sequence>
<dbReference type="InterPro" id="IPR043128">
    <property type="entry name" value="Rev_trsase/Diguanyl_cyclase"/>
</dbReference>
<dbReference type="Pfam" id="PF17919">
    <property type="entry name" value="RT_RNaseH_2"/>
    <property type="match status" value="1"/>
</dbReference>
<dbReference type="PANTHER" id="PTHR33064">
    <property type="entry name" value="POL PROTEIN"/>
    <property type="match status" value="1"/>
</dbReference>
<dbReference type="PROSITE" id="PS50878">
    <property type="entry name" value="RT_POL"/>
    <property type="match status" value="1"/>
</dbReference>
<proteinExistence type="predicted"/>
<dbReference type="FunFam" id="3.30.70.270:FF:000003">
    <property type="entry name" value="Transposon Ty3-G Gag-Pol polyprotein"/>
    <property type="match status" value="1"/>
</dbReference>
<accession>A0A9P6XTD8</accession>
<reference evidence="2" key="1">
    <citation type="journal article" date="2020" name="Microb. Genom.">
        <title>Genetic diversity of clinical and environmental Mucorales isolates obtained from an investigation of mucormycosis cases among solid organ transplant recipients.</title>
        <authorList>
            <person name="Nguyen M.H."/>
            <person name="Kaul D."/>
            <person name="Muto C."/>
            <person name="Cheng S.J."/>
            <person name="Richter R.A."/>
            <person name="Bruno V.M."/>
            <person name="Liu G."/>
            <person name="Beyhan S."/>
            <person name="Sundermann A.J."/>
            <person name="Mounaud S."/>
            <person name="Pasculle A.W."/>
            <person name="Nierman W.C."/>
            <person name="Driscoll E."/>
            <person name="Cumbie R."/>
            <person name="Clancy C.J."/>
            <person name="Dupont C.L."/>
        </authorList>
    </citation>
    <scope>NUCLEOTIDE SEQUENCE</scope>
    <source>
        <strain evidence="2">GL16</strain>
    </source>
</reference>
<protein>
    <recommendedName>
        <fullName evidence="1">Reverse transcriptase domain-containing protein</fullName>
    </recommendedName>
</protein>
<dbReference type="PANTHER" id="PTHR33064:SF37">
    <property type="entry name" value="RIBONUCLEASE H"/>
    <property type="match status" value="1"/>
</dbReference>
<dbReference type="FunFam" id="3.30.70.270:FF:000020">
    <property type="entry name" value="Transposon Tf2-6 polyprotein-like Protein"/>
    <property type="match status" value="1"/>
</dbReference>
<evidence type="ECO:0000259" key="1">
    <source>
        <dbReference type="PROSITE" id="PS50878"/>
    </source>
</evidence>
<name>A0A9P6XTD8_RHIOR</name>
<dbReference type="SUPFAM" id="SSF56672">
    <property type="entry name" value="DNA/RNA polymerases"/>
    <property type="match status" value="1"/>
</dbReference>